<feature type="region of interest" description="Disordered" evidence="1">
    <location>
        <begin position="158"/>
        <end position="182"/>
    </location>
</feature>
<dbReference type="AlphaFoldDB" id="A0A0F9VR48"/>
<evidence type="ECO:0000256" key="1">
    <source>
        <dbReference type="SAM" id="MobiDB-lite"/>
    </source>
</evidence>
<protein>
    <recommendedName>
        <fullName evidence="3">Copper chaperone PCu(A)C</fullName>
    </recommendedName>
</protein>
<dbReference type="Gene3D" id="2.60.40.1890">
    <property type="entry name" value="PCu(A)C copper chaperone"/>
    <property type="match status" value="1"/>
</dbReference>
<dbReference type="PANTHER" id="PTHR36302">
    <property type="entry name" value="BLR7088 PROTEIN"/>
    <property type="match status" value="1"/>
</dbReference>
<dbReference type="EMBL" id="LAZR01000031">
    <property type="protein sequence ID" value="KKO02383.1"/>
    <property type="molecule type" value="Genomic_DNA"/>
</dbReference>
<dbReference type="InterPro" id="IPR036182">
    <property type="entry name" value="PCuAC_sf"/>
</dbReference>
<reference evidence="2" key="1">
    <citation type="journal article" date="2015" name="Nature">
        <title>Complex archaea that bridge the gap between prokaryotes and eukaryotes.</title>
        <authorList>
            <person name="Spang A."/>
            <person name="Saw J.H."/>
            <person name="Jorgensen S.L."/>
            <person name="Zaremba-Niedzwiedzka K."/>
            <person name="Martijn J."/>
            <person name="Lind A.E."/>
            <person name="van Eijk R."/>
            <person name="Schleper C."/>
            <person name="Guy L."/>
            <person name="Ettema T.J."/>
        </authorList>
    </citation>
    <scope>NUCLEOTIDE SEQUENCE</scope>
</reference>
<comment type="caution">
    <text evidence="2">The sequence shown here is derived from an EMBL/GenBank/DDBJ whole genome shotgun (WGS) entry which is preliminary data.</text>
</comment>
<feature type="region of interest" description="Disordered" evidence="1">
    <location>
        <begin position="24"/>
        <end position="46"/>
    </location>
</feature>
<dbReference type="Pfam" id="PF04314">
    <property type="entry name" value="PCuAC"/>
    <property type="match status" value="1"/>
</dbReference>
<dbReference type="InterPro" id="IPR058248">
    <property type="entry name" value="Lxx211020-like"/>
</dbReference>
<organism evidence="2">
    <name type="scientific">marine sediment metagenome</name>
    <dbReference type="NCBI Taxonomy" id="412755"/>
    <lineage>
        <taxon>unclassified sequences</taxon>
        <taxon>metagenomes</taxon>
        <taxon>ecological metagenomes</taxon>
    </lineage>
</organism>
<evidence type="ECO:0008006" key="3">
    <source>
        <dbReference type="Google" id="ProtNLM"/>
    </source>
</evidence>
<evidence type="ECO:0000313" key="2">
    <source>
        <dbReference type="EMBL" id="KKO02383.1"/>
    </source>
</evidence>
<name>A0A0F9VR48_9ZZZZ</name>
<feature type="compositionally biased region" description="Basic and acidic residues" evidence="1">
    <location>
        <begin position="163"/>
        <end position="182"/>
    </location>
</feature>
<dbReference type="SUPFAM" id="SSF110087">
    <property type="entry name" value="DR1885-like metal-binding protein"/>
    <property type="match status" value="1"/>
</dbReference>
<sequence>MFMIRTVLLSSLLLVSTSLFAHHGGSHDEPTSAESSHLDVTQPWARATPPGAAAGGGFLTITNHGSVDDRLVGASAAITDQVEIHTMEMVGDVMRMQHLPSGIEIPAGETVTLAPGGLHLMFMALSSPIEEGQPIPITLEFQHAASIETELQVVPVGASPEGQDAHADHHGDHHEEHGQMAH</sequence>
<proteinExistence type="predicted"/>
<accession>A0A0F9VR48</accession>
<dbReference type="InterPro" id="IPR007410">
    <property type="entry name" value="LpqE-like"/>
</dbReference>
<gene>
    <name evidence="2" type="ORF">LCGC14_0107980</name>
</gene>
<dbReference type="PANTHER" id="PTHR36302:SF1">
    <property type="entry name" value="COPPER CHAPERONE PCU(A)C"/>
    <property type="match status" value="1"/>
</dbReference>